<keyword evidence="3" id="KW-1185">Reference proteome</keyword>
<organism evidence="2 3">
    <name type="scientific">Stachybotrys elegans</name>
    <dbReference type="NCBI Taxonomy" id="80388"/>
    <lineage>
        <taxon>Eukaryota</taxon>
        <taxon>Fungi</taxon>
        <taxon>Dikarya</taxon>
        <taxon>Ascomycota</taxon>
        <taxon>Pezizomycotina</taxon>
        <taxon>Sordariomycetes</taxon>
        <taxon>Hypocreomycetidae</taxon>
        <taxon>Hypocreales</taxon>
        <taxon>Stachybotryaceae</taxon>
        <taxon>Stachybotrys</taxon>
    </lineage>
</organism>
<evidence type="ECO:0000313" key="3">
    <source>
        <dbReference type="Proteomes" id="UP000813444"/>
    </source>
</evidence>
<proteinExistence type="predicted"/>
<evidence type="ECO:0000256" key="1">
    <source>
        <dbReference type="SAM" id="MobiDB-lite"/>
    </source>
</evidence>
<reference evidence="2" key="1">
    <citation type="journal article" date="2021" name="Nat. Commun.">
        <title>Genetic determinants of endophytism in the Arabidopsis root mycobiome.</title>
        <authorList>
            <person name="Mesny F."/>
            <person name="Miyauchi S."/>
            <person name="Thiergart T."/>
            <person name="Pickel B."/>
            <person name="Atanasova L."/>
            <person name="Karlsson M."/>
            <person name="Huettel B."/>
            <person name="Barry K.W."/>
            <person name="Haridas S."/>
            <person name="Chen C."/>
            <person name="Bauer D."/>
            <person name="Andreopoulos W."/>
            <person name="Pangilinan J."/>
            <person name="LaButti K."/>
            <person name="Riley R."/>
            <person name="Lipzen A."/>
            <person name="Clum A."/>
            <person name="Drula E."/>
            <person name="Henrissat B."/>
            <person name="Kohler A."/>
            <person name="Grigoriev I.V."/>
            <person name="Martin F.M."/>
            <person name="Hacquard S."/>
        </authorList>
    </citation>
    <scope>NUCLEOTIDE SEQUENCE</scope>
    <source>
        <strain evidence="2">MPI-CAGE-CH-0235</strain>
    </source>
</reference>
<name>A0A8K0T0S9_9HYPO</name>
<protein>
    <submittedName>
        <fullName evidence="2">Uncharacterized protein</fullName>
    </submittedName>
</protein>
<evidence type="ECO:0000313" key="2">
    <source>
        <dbReference type="EMBL" id="KAH7322633.1"/>
    </source>
</evidence>
<comment type="caution">
    <text evidence="2">The sequence shown here is derived from an EMBL/GenBank/DDBJ whole genome shotgun (WGS) entry which is preliminary data.</text>
</comment>
<accession>A0A8K0T0S9</accession>
<dbReference type="EMBL" id="JAGPNK010000004">
    <property type="protein sequence ID" value="KAH7322633.1"/>
    <property type="molecule type" value="Genomic_DNA"/>
</dbReference>
<dbReference type="AlphaFoldDB" id="A0A8K0T0S9"/>
<feature type="region of interest" description="Disordered" evidence="1">
    <location>
        <begin position="1"/>
        <end position="29"/>
    </location>
</feature>
<dbReference type="OrthoDB" id="3050608at2759"/>
<gene>
    <name evidence="2" type="ORF">B0I35DRAFT_476565</name>
</gene>
<dbReference type="Proteomes" id="UP000813444">
    <property type="component" value="Unassembled WGS sequence"/>
</dbReference>
<feature type="compositionally biased region" description="Polar residues" evidence="1">
    <location>
        <begin position="10"/>
        <end position="26"/>
    </location>
</feature>
<sequence>MDFIKDAVSKATSGSGNKDANQNKTGDGQMDFIDKAWDAASKKAGHDFDRSTDEKITDAARDAYKKYSGKDVSDKISN</sequence>